<reference evidence="4 5" key="1">
    <citation type="submission" date="2016-11" db="EMBL/GenBank/DDBJ databases">
        <authorList>
            <person name="Jaros S."/>
            <person name="Januszkiewicz K."/>
            <person name="Wedrychowicz H."/>
        </authorList>
    </citation>
    <scope>NUCLEOTIDE SEQUENCE [LARGE SCALE GENOMIC DNA]</scope>
    <source>
        <strain evidence="4 5">DSM 17477</strain>
    </source>
</reference>
<dbReference type="Gene3D" id="1.10.1040.10">
    <property type="entry name" value="N-(1-d-carboxylethyl)-l-norvaline Dehydrogenase, domain 2"/>
    <property type="match status" value="1"/>
</dbReference>
<dbReference type="InterPro" id="IPR011128">
    <property type="entry name" value="G3P_DH_NAD-dep_N"/>
</dbReference>
<dbReference type="SUPFAM" id="SSF48179">
    <property type="entry name" value="6-phosphogluconate dehydrogenase C-terminal domain-like"/>
    <property type="match status" value="1"/>
</dbReference>
<dbReference type="PANTHER" id="PTHR38015:SF1">
    <property type="entry name" value="OPINE DEHYDROGENASE DOMAIN-CONTAINING PROTEIN"/>
    <property type="match status" value="1"/>
</dbReference>
<feature type="domain" description="Opine dehydrogenase" evidence="3">
    <location>
        <begin position="187"/>
        <end position="350"/>
    </location>
</feature>
<dbReference type="InterPro" id="IPR036291">
    <property type="entry name" value="NAD(P)-bd_dom_sf"/>
</dbReference>
<evidence type="ECO:0000256" key="1">
    <source>
        <dbReference type="ARBA" id="ARBA00023002"/>
    </source>
</evidence>
<dbReference type="EMBL" id="FQZL01000058">
    <property type="protein sequence ID" value="SHJ90233.1"/>
    <property type="molecule type" value="Genomic_DNA"/>
</dbReference>
<dbReference type="GO" id="GO:0016616">
    <property type="term" value="F:oxidoreductase activity, acting on the CH-OH group of donors, NAD or NADP as acceptor"/>
    <property type="evidence" value="ECO:0007669"/>
    <property type="project" value="InterPro"/>
</dbReference>
<dbReference type="InterPro" id="IPR013328">
    <property type="entry name" value="6PGD_dom2"/>
</dbReference>
<dbReference type="Gene3D" id="3.40.50.720">
    <property type="entry name" value="NAD(P)-binding Rossmann-like Domain"/>
    <property type="match status" value="1"/>
</dbReference>
<organism evidence="4 5">
    <name type="scientific">Dethiosulfatibacter aminovorans DSM 17477</name>
    <dbReference type="NCBI Taxonomy" id="1121476"/>
    <lineage>
        <taxon>Bacteria</taxon>
        <taxon>Bacillati</taxon>
        <taxon>Bacillota</taxon>
        <taxon>Tissierellia</taxon>
        <taxon>Dethiosulfatibacter</taxon>
    </lineage>
</organism>
<sequence length="390" mass="44099">MSTLNITVCGGGNGAHACAALMAQQGHKVRLFSPITYEIENIRRNYSENDGLSIIESNKVINKVKLEHITDDANTAFQKASIVFVIVPSFAHKPIFRHIAKNIEKDALVVVMPCRGLMELDVKRFLPNISVIACQTLPWACRLEKPGSRINIKGAKNKIQVAHMPFVLNEIYDHLLEELLSMKIERVKNMMTMTFANIGQIFHPGIMYSQFKSNPNQEFSREDTPLFYQGVTAEGADILERLAHEIHEITLEVAKIDDSIELEKILSPSEWLMESYGNQIENRSTLQTMLNSNTAYKGITVPTIEIDKDRYMANFSARYVTEDVPYSLLVTRTIGNICGVETPMMDEVINSLGSWIGQDWIGQFEIAQKLSTHSRLPVFYGCETIYDFIN</sequence>
<evidence type="ECO:0000259" key="3">
    <source>
        <dbReference type="Pfam" id="PF02317"/>
    </source>
</evidence>
<dbReference type="AlphaFoldDB" id="A0A1M6N3S3"/>
<feature type="domain" description="Glycerol-3-phosphate dehydrogenase NAD-dependent N-terminal" evidence="2">
    <location>
        <begin position="5"/>
        <end position="124"/>
    </location>
</feature>
<accession>A0A1M6N3S3</accession>
<dbReference type="InterPro" id="IPR003421">
    <property type="entry name" value="Opine_DH"/>
</dbReference>
<dbReference type="STRING" id="1121476.SAMN02745751_03674"/>
<name>A0A1M6N3S3_9FIRM</name>
<dbReference type="OrthoDB" id="9800163at2"/>
<dbReference type="GO" id="GO:0051287">
    <property type="term" value="F:NAD binding"/>
    <property type="evidence" value="ECO:0007669"/>
    <property type="project" value="InterPro"/>
</dbReference>
<keyword evidence="5" id="KW-1185">Reference proteome</keyword>
<gene>
    <name evidence="4" type="ORF">SAMN02745751_03674</name>
</gene>
<dbReference type="Pfam" id="PF01210">
    <property type="entry name" value="NAD_Gly3P_dh_N"/>
    <property type="match status" value="1"/>
</dbReference>
<keyword evidence="1" id="KW-0560">Oxidoreductase</keyword>
<dbReference type="InterPro" id="IPR008927">
    <property type="entry name" value="6-PGluconate_DH-like_C_sf"/>
</dbReference>
<protein>
    <submittedName>
        <fullName evidence="4">NAD-dependent glycerol-3-phosphate dehydrogenase N-terminus</fullName>
    </submittedName>
</protein>
<dbReference type="GO" id="GO:0046168">
    <property type="term" value="P:glycerol-3-phosphate catabolic process"/>
    <property type="evidence" value="ECO:0007669"/>
    <property type="project" value="InterPro"/>
</dbReference>
<evidence type="ECO:0000313" key="4">
    <source>
        <dbReference type="EMBL" id="SHJ90233.1"/>
    </source>
</evidence>
<evidence type="ECO:0000259" key="2">
    <source>
        <dbReference type="Pfam" id="PF01210"/>
    </source>
</evidence>
<dbReference type="InterPro" id="IPR051729">
    <property type="entry name" value="Opine/Lysopine_DH"/>
</dbReference>
<evidence type="ECO:0000313" key="5">
    <source>
        <dbReference type="Proteomes" id="UP000184052"/>
    </source>
</evidence>
<proteinExistence type="predicted"/>
<dbReference type="RefSeq" id="WP_073051140.1">
    <property type="nucleotide sequence ID" value="NZ_FQZL01000058.1"/>
</dbReference>
<dbReference type="Proteomes" id="UP000184052">
    <property type="component" value="Unassembled WGS sequence"/>
</dbReference>
<dbReference type="PANTHER" id="PTHR38015">
    <property type="entry name" value="BLR6086 PROTEIN"/>
    <property type="match status" value="1"/>
</dbReference>
<dbReference type="SUPFAM" id="SSF51735">
    <property type="entry name" value="NAD(P)-binding Rossmann-fold domains"/>
    <property type="match status" value="1"/>
</dbReference>
<dbReference type="Pfam" id="PF02317">
    <property type="entry name" value="Octopine_DH"/>
    <property type="match status" value="1"/>
</dbReference>